<dbReference type="InterPro" id="IPR017592">
    <property type="entry name" value="Pilus_assmbl_Flp-typ_CpaB"/>
</dbReference>
<evidence type="ECO:0000256" key="1">
    <source>
        <dbReference type="SAM" id="MobiDB-lite"/>
    </source>
</evidence>
<dbReference type="InterPro" id="IPR013974">
    <property type="entry name" value="SAF"/>
</dbReference>
<reference evidence="3 4" key="1">
    <citation type="journal article" date="2019" name="Nat. Microbiol.">
        <title>Mediterranean grassland soil C-N compound turnover is dependent on rainfall and depth, and is mediated by genomically divergent microorganisms.</title>
        <authorList>
            <person name="Diamond S."/>
            <person name="Andeer P.F."/>
            <person name="Li Z."/>
            <person name="Crits-Christoph A."/>
            <person name="Burstein D."/>
            <person name="Anantharaman K."/>
            <person name="Lane K.R."/>
            <person name="Thomas B.C."/>
            <person name="Pan C."/>
            <person name="Northen T.R."/>
            <person name="Banfield J.F."/>
        </authorList>
    </citation>
    <scope>NUCLEOTIDE SEQUENCE [LARGE SCALE GENOMIC DNA]</scope>
    <source>
        <strain evidence="3">WS_5</strain>
    </source>
</reference>
<proteinExistence type="predicted"/>
<evidence type="ECO:0000313" key="3">
    <source>
        <dbReference type="EMBL" id="TMQ60788.1"/>
    </source>
</evidence>
<dbReference type="InterPro" id="IPR031571">
    <property type="entry name" value="RcpC_dom"/>
</dbReference>
<dbReference type="Proteomes" id="UP000320913">
    <property type="component" value="Unassembled WGS sequence"/>
</dbReference>
<dbReference type="NCBIfam" id="TIGR03177">
    <property type="entry name" value="pilus_cpaB"/>
    <property type="match status" value="1"/>
</dbReference>
<feature type="domain" description="SAF" evidence="2">
    <location>
        <begin position="42"/>
        <end position="104"/>
    </location>
</feature>
<dbReference type="SMART" id="SM00858">
    <property type="entry name" value="SAF"/>
    <property type="match status" value="1"/>
</dbReference>
<evidence type="ECO:0000313" key="4">
    <source>
        <dbReference type="Proteomes" id="UP000320913"/>
    </source>
</evidence>
<dbReference type="CDD" id="cd11614">
    <property type="entry name" value="SAF_CpaB_FlgA_like"/>
    <property type="match status" value="1"/>
</dbReference>
<sequence length="293" mass="30742">MSRSKTVLGAALLFGFLAALAGYAGLQAMARQVRAGASKEFVSVVVSATDLTFGTKLDKAQLRVSKYPKESVPAGAFSTIDSVAGQTTKIFLGAREPVTATKLSSRGGGLSTQIRSGFRATSLEVNQVSGVSGFVLPGDRVDVLCTVDGRGGDRDALTRTIIQNAEVLASGQRTAQQDNKPITVQAVTILVDPVGAEKLALGLHEGKLHLVLRNPGDSDTLHVGSLDTGEMLGSAPTRVAAAPVRHHRARAAAPRETPLPPPQIVEKSRGKPTVRIIRDSKVTEVPAIRDSVQ</sequence>
<dbReference type="Pfam" id="PF16976">
    <property type="entry name" value="RcpC"/>
    <property type="match status" value="1"/>
</dbReference>
<dbReference type="AlphaFoldDB" id="A0A538TAY3"/>
<feature type="region of interest" description="Disordered" evidence="1">
    <location>
        <begin position="252"/>
        <end position="271"/>
    </location>
</feature>
<evidence type="ECO:0000259" key="2">
    <source>
        <dbReference type="SMART" id="SM00858"/>
    </source>
</evidence>
<name>A0A538TAY3_UNCEI</name>
<organism evidence="3 4">
    <name type="scientific">Eiseniibacteriota bacterium</name>
    <dbReference type="NCBI Taxonomy" id="2212470"/>
    <lineage>
        <taxon>Bacteria</taxon>
        <taxon>Candidatus Eiseniibacteriota</taxon>
    </lineage>
</organism>
<gene>
    <name evidence="3" type="primary">cpaB</name>
    <name evidence="3" type="ORF">E6K75_02540</name>
</gene>
<comment type="caution">
    <text evidence="3">The sequence shown here is derived from an EMBL/GenBank/DDBJ whole genome shotgun (WGS) entry which is preliminary data.</text>
</comment>
<dbReference type="Pfam" id="PF08666">
    <property type="entry name" value="SAF"/>
    <property type="match status" value="1"/>
</dbReference>
<dbReference type="EMBL" id="VBOV01000068">
    <property type="protein sequence ID" value="TMQ60788.1"/>
    <property type="molecule type" value="Genomic_DNA"/>
</dbReference>
<protein>
    <submittedName>
        <fullName evidence="3">Flp pilus assembly protein CpaB</fullName>
    </submittedName>
</protein>
<accession>A0A538TAY3</accession>